<keyword evidence="2" id="KW-0812">Transmembrane</keyword>
<protein>
    <recommendedName>
        <fullName evidence="5">Peroxisome biogenesis protein 22</fullName>
    </recommendedName>
</protein>
<name>A0AAD3DB76_9STRA</name>
<keyword evidence="2" id="KW-1133">Transmembrane helix</keyword>
<evidence type="ECO:0000256" key="2">
    <source>
        <dbReference type="SAM" id="Phobius"/>
    </source>
</evidence>
<dbReference type="Proteomes" id="UP001054902">
    <property type="component" value="Unassembled WGS sequence"/>
</dbReference>
<evidence type="ECO:0000256" key="1">
    <source>
        <dbReference type="SAM" id="MobiDB-lite"/>
    </source>
</evidence>
<evidence type="ECO:0000313" key="3">
    <source>
        <dbReference type="EMBL" id="GFH60787.1"/>
    </source>
</evidence>
<feature type="region of interest" description="Disordered" evidence="1">
    <location>
        <begin position="40"/>
        <end position="70"/>
    </location>
</feature>
<feature type="transmembrane region" description="Helical" evidence="2">
    <location>
        <begin position="15"/>
        <end position="34"/>
    </location>
</feature>
<evidence type="ECO:0008006" key="5">
    <source>
        <dbReference type="Google" id="ProtNLM"/>
    </source>
</evidence>
<organism evidence="3 4">
    <name type="scientific">Chaetoceros tenuissimus</name>
    <dbReference type="NCBI Taxonomy" id="426638"/>
    <lineage>
        <taxon>Eukaryota</taxon>
        <taxon>Sar</taxon>
        <taxon>Stramenopiles</taxon>
        <taxon>Ochrophyta</taxon>
        <taxon>Bacillariophyta</taxon>
        <taxon>Coscinodiscophyceae</taxon>
        <taxon>Chaetocerotophycidae</taxon>
        <taxon>Chaetocerotales</taxon>
        <taxon>Chaetocerotaceae</taxon>
        <taxon>Chaetoceros</taxon>
    </lineage>
</organism>
<comment type="caution">
    <text evidence="3">The sequence shown here is derived from an EMBL/GenBank/DDBJ whole genome shotgun (WGS) entry which is preliminary data.</text>
</comment>
<feature type="compositionally biased region" description="Low complexity" evidence="1">
    <location>
        <begin position="40"/>
        <end position="56"/>
    </location>
</feature>
<evidence type="ECO:0000313" key="4">
    <source>
        <dbReference type="Proteomes" id="UP001054902"/>
    </source>
</evidence>
<keyword evidence="2" id="KW-0472">Membrane</keyword>
<reference evidence="3 4" key="1">
    <citation type="journal article" date="2021" name="Sci. Rep.">
        <title>The genome of the diatom Chaetoceros tenuissimus carries an ancient integrated fragment of an extant virus.</title>
        <authorList>
            <person name="Hongo Y."/>
            <person name="Kimura K."/>
            <person name="Takaki Y."/>
            <person name="Yoshida Y."/>
            <person name="Baba S."/>
            <person name="Kobayashi G."/>
            <person name="Nagasaki K."/>
            <person name="Hano T."/>
            <person name="Tomaru Y."/>
        </authorList>
    </citation>
    <scope>NUCLEOTIDE SEQUENCE [LARGE SCALE GENOMIC DNA]</scope>
    <source>
        <strain evidence="3 4">NIES-3715</strain>
    </source>
</reference>
<gene>
    <name evidence="3" type="ORF">CTEN210_17263</name>
</gene>
<keyword evidence="4" id="KW-1185">Reference proteome</keyword>
<accession>A0AAD3DB76</accession>
<sequence length="306" mass="34431">MSSDQGFTDEEVESLLKTAVVAAVVAAVLYFVFFPKQQNGAAAPQRQPQQRQQQRNLAPEQRPGTNQQENFRRNLADQDDDEDGIQHFLKKIYSYPSHHIMSSTPSKAATTSHRSVFGGIISFRNTKASIFESNGYEIAEEERPDYIQSNRRARARIMANIFKKSDPPAKGKSVVLCIESSEVKKLEPGCESTLPKILTLLGTYYNLFIMLQCDGEEGEGDYVKDKEQTDSLVQKLYVDIENADILSKDVIPPHRVVVTKSEASRVAFVRQLMPDLVIGESNDEELLVQLTKFGHKVILKSISELY</sequence>
<proteinExistence type="predicted"/>
<dbReference type="EMBL" id="BLLK01000069">
    <property type="protein sequence ID" value="GFH60787.1"/>
    <property type="molecule type" value="Genomic_DNA"/>
</dbReference>
<dbReference type="AlphaFoldDB" id="A0AAD3DB76"/>